<organism evidence="2 3">
    <name type="scientific">Lithospermum erythrorhizon</name>
    <name type="common">Purple gromwell</name>
    <name type="synonym">Lithospermum officinale var. erythrorhizon</name>
    <dbReference type="NCBI Taxonomy" id="34254"/>
    <lineage>
        <taxon>Eukaryota</taxon>
        <taxon>Viridiplantae</taxon>
        <taxon>Streptophyta</taxon>
        <taxon>Embryophyta</taxon>
        <taxon>Tracheophyta</taxon>
        <taxon>Spermatophyta</taxon>
        <taxon>Magnoliopsida</taxon>
        <taxon>eudicotyledons</taxon>
        <taxon>Gunneridae</taxon>
        <taxon>Pentapetalae</taxon>
        <taxon>asterids</taxon>
        <taxon>lamiids</taxon>
        <taxon>Boraginales</taxon>
        <taxon>Boraginaceae</taxon>
        <taxon>Boraginoideae</taxon>
        <taxon>Lithospermeae</taxon>
        <taxon>Lithospermum</taxon>
    </lineage>
</organism>
<evidence type="ECO:0000313" key="3">
    <source>
        <dbReference type="Proteomes" id="UP001454036"/>
    </source>
</evidence>
<dbReference type="EMBL" id="BAABME010006988">
    <property type="protein sequence ID" value="GAA0169819.1"/>
    <property type="molecule type" value="Genomic_DNA"/>
</dbReference>
<evidence type="ECO:0000256" key="1">
    <source>
        <dbReference type="SAM" id="MobiDB-lite"/>
    </source>
</evidence>
<dbReference type="AlphaFoldDB" id="A0AAV3R0E2"/>
<accession>A0AAV3R0E2</accession>
<gene>
    <name evidence="2" type="ORF">LIER_24215</name>
</gene>
<feature type="compositionally biased region" description="Basic and acidic residues" evidence="1">
    <location>
        <begin position="109"/>
        <end position="126"/>
    </location>
</feature>
<name>A0AAV3R0E2_LITER</name>
<evidence type="ECO:0000313" key="2">
    <source>
        <dbReference type="EMBL" id="GAA0169819.1"/>
    </source>
</evidence>
<proteinExistence type="predicted"/>
<keyword evidence="3" id="KW-1185">Reference proteome</keyword>
<feature type="compositionally biased region" description="Acidic residues" evidence="1">
    <location>
        <begin position="127"/>
        <end position="138"/>
    </location>
</feature>
<protein>
    <submittedName>
        <fullName evidence="2">Uncharacterized protein</fullName>
    </submittedName>
</protein>
<feature type="compositionally biased region" description="Polar residues" evidence="1">
    <location>
        <begin position="1"/>
        <end position="18"/>
    </location>
</feature>
<reference evidence="2 3" key="1">
    <citation type="submission" date="2024-01" db="EMBL/GenBank/DDBJ databases">
        <title>The complete chloroplast genome sequence of Lithospermum erythrorhizon: insights into the phylogenetic relationship among Boraginaceae species and the maternal lineages of purple gromwells.</title>
        <authorList>
            <person name="Okada T."/>
            <person name="Watanabe K."/>
        </authorList>
    </citation>
    <scope>NUCLEOTIDE SEQUENCE [LARGE SCALE GENOMIC DNA]</scope>
</reference>
<feature type="region of interest" description="Disordered" evidence="1">
    <location>
        <begin position="1"/>
        <end position="36"/>
    </location>
</feature>
<feature type="region of interest" description="Disordered" evidence="1">
    <location>
        <begin position="98"/>
        <end position="150"/>
    </location>
</feature>
<comment type="caution">
    <text evidence="2">The sequence shown here is derived from an EMBL/GenBank/DDBJ whole genome shotgun (WGS) entry which is preliminary data.</text>
</comment>
<sequence>MDQGETSQPGVTTRSKNGAVQPGPRVHHLNDSQNSKPVSLERIRGLRHHPLLLTQIQQLKNIMMIPKLGAQESPRRAVLGKKTLISYNAMAFPNTQEYRNTTIYMQPSLEREESPDNQEDQRRDDDTSGDDDDDDDGLGDGRENNQNLQP</sequence>
<dbReference type="Proteomes" id="UP001454036">
    <property type="component" value="Unassembled WGS sequence"/>
</dbReference>